<keyword evidence="1" id="KW-0802">TPR repeat</keyword>
<dbReference type="InterPro" id="IPR011990">
    <property type="entry name" value="TPR-like_helical_dom_sf"/>
</dbReference>
<dbReference type="SMART" id="SM00028">
    <property type="entry name" value="TPR"/>
    <property type="match status" value="5"/>
</dbReference>
<dbReference type="EMBL" id="CP073355">
    <property type="protein sequence ID" value="URA09068.1"/>
    <property type="molecule type" value="Genomic_DNA"/>
</dbReference>
<reference evidence="2" key="2">
    <citation type="submission" date="2022-06" db="EMBL/GenBank/DDBJ databases">
        <title>Thermospira aquatica gen. nov., sp. nov.</title>
        <authorList>
            <person name="Ben Ali Gam Z."/>
            <person name="Labat M."/>
        </authorList>
    </citation>
    <scope>NUCLEOTIDE SEQUENCE</scope>
    <source>
        <strain evidence="2">F1F22</strain>
    </source>
</reference>
<organism evidence="2 3">
    <name type="scientific">Thermospira aquatica</name>
    <dbReference type="NCBI Taxonomy" id="2828656"/>
    <lineage>
        <taxon>Bacteria</taxon>
        <taxon>Pseudomonadati</taxon>
        <taxon>Spirochaetota</taxon>
        <taxon>Spirochaetia</taxon>
        <taxon>Brevinematales</taxon>
        <taxon>Thermospiraceae</taxon>
        <taxon>Thermospira</taxon>
    </lineage>
</organism>
<dbReference type="Proteomes" id="UP001056539">
    <property type="component" value="Chromosome"/>
</dbReference>
<evidence type="ECO:0000256" key="1">
    <source>
        <dbReference type="PROSITE-ProRule" id="PRU00339"/>
    </source>
</evidence>
<dbReference type="Pfam" id="PF13181">
    <property type="entry name" value="TPR_8"/>
    <property type="match status" value="1"/>
</dbReference>
<gene>
    <name evidence="2" type="ORF">KDW03_06050</name>
</gene>
<dbReference type="PROSITE" id="PS50005">
    <property type="entry name" value="TPR"/>
    <property type="match status" value="1"/>
</dbReference>
<dbReference type="RefSeq" id="WP_271434194.1">
    <property type="nucleotide sequence ID" value="NZ_CP073355.1"/>
</dbReference>
<reference evidence="2" key="1">
    <citation type="submission" date="2021-04" db="EMBL/GenBank/DDBJ databases">
        <authorList>
            <person name="Postec A."/>
        </authorList>
    </citation>
    <scope>NUCLEOTIDE SEQUENCE</scope>
    <source>
        <strain evidence="2">F1F22</strain>
    </source>
</reference>
<evidence type="ECO:0000313" key="3">
    <source>
        <dbReference type="Proteomes" id="UP001056539"/>
    </source>
</evidence>
<name>A0AAX3B9Z7_9SPIR</name>
<keyword evidence="3" id="KW-1185">Reference proteome</keyword>
<dbReference type="Pfam" id="PF13432">
    <property type="entry name" value="TPR_16"/>
    <property type="match status" value="2"/>
</dbReference>
<sequence length="526" mass="60433">MTGHNSAFLHKADEYFASAQYDKAIELYRELLDLPGINRLLILEKLSWSCYLTGKYKEALRYFSWYDTLEPNQPTIQAMIGICTLELGNLTKAKEILSLFAEDPLSPPEALAALIRTLILLKEPYEHQLQKWWQKPTITAPMTYNIAETLMDTNIIQAEAFLEMALSRFPEDPLLLYGSAICALKHGDTSRAALYCEEVLKYDKEHFPQAVLLSILFRITSGNTDEIDALLDLAKTKGWLDSEWHLQIAEAWKPINKEKSLEHLWQAIQLSPKDTHIWFAYLETLQYYDNPKEQIFISQEAYRATQNPIFLKTAGACAITARDYPTAVKLLKEAYNLMPEKEIAFLLMMSLFSLPEDHSEEILEIAQHHTPDNTTPGYAAYVIGKTYLARGENTKAREWFSQGIHNAPDANLFYGMGLVEVDNQNWEEAKKFLQKALELASHPNILYALALCHLQLEEIDKAIPLFKNYCETLKDADTCYQVALLFIKYHYKDHARPFLELAIQYNPSHSQAQTYLKLLTNKEKKS</sequence>
<protein>
    <submittedName>
        <fullName evidence="2">Tetratricopeptide repeat protein</fullName>
    </submittedName>
</protein>
<dbReference type="InterPro" id="IPR019734">
    <property type="entry name" value="TPR_rpt"/>
</dbReference>
<dbReference type="AlphaFoldDB" id="A0AAX3B9Z7"/>
<evidence type="ECO:0000313" key="2">
    <source>
        <dbReference type="EMBL" id="URA09068.1"/>
    </source>
</evidence>
<feature type="repeat" description="TPR" evidence="1">
    <location>
        <begin position="410"/>
        <end position="443"/>
    </location>
</feature>
<dbReference type="SUPFAM" id="SSF48452">
    <property type="entry name" value="TPR-like"/>
    <property type="match status" value="2"/>
</dbReference>
<accession>A0AAX3B9Z7</accession>
<dbReference type="PANTHER" id="PTHR12558:SF13">
    <property type="entry name" value="CELL DIVISION CYCLE PROTEIN 27 HOMOLOG"/>
    <property type="match status" value="1"/>
</dbReference>
<proteinExistence type="predicted"/>
<dbReference type="Gene3D" id="1.25.40.10">
    <property type="entry name" value="Tetratricopeptide repeat domain"/>
    <property type="match status" value="3"/>
</dbReference>
<dbReference type="KEGG" id="taqu:KDW03_06050"/>
<dbReference type="PANTHER" id="PTHR12558">
    <property type="entry name" value="CELL DIVISION CYCLE 16,23,27"/>
    <property type="match status" value="1"/>
</dbReference>